<keyword evidence="1" id="KW-1133">Transmembrane helix</keyword>
<keyword evidence="3" id="KW-1185">Reference proteome</keyword>
<evidence type="ECO:0008006" key="4">
    <source>
        <dbReference type="Google" id="ProtNLM"/>
    </source>
</evidence>
<proteinExistence type="predicted"/>
<comment type="caution">
    <text evidence="2">The sequence shown here is derived from an EMBL/GenBank/DDBJ whole genome shotgun (WGS) entry which is preliminary data.</text>
</comment>
<feature type="transmembrane region" description="Helical" evidence="1">
    <location>
        <begin position="20"/>
        <end position="35"/>
    </location>
</feature>
<dbReference type="RefSeq" id="WP_310928456.1">
    <property type="nucleotide sequence ID" value="NZ_JAMQOQ010000002.1"/>
</dbReference>
<feature type="transmembrane region" description="Helical" evidence="1">
    <location>
        <begin position="132"/>
        <end position="151"/>
    </location>
</feature>
<dbReference type="Pfam" id="PF09997">
    <property type="entry name" value="DUF2238"/>
    <property type="match status" value="1"/>
</dbReference>
<feature type="transmembrane region" description="Helical" evidence="1">
    <location>
        <begin position="157"/>
        <end position="177"/>
    </location>
</feature>
<feature type="transmembrane region" description="Helical" evidence="1">
    <location>
        <begin position="69"/>
        <end position="90"/>
    </location>
</feature>
<accession>A0ABU2G1G6</accession>
<gene>
    <name evidence="2" type="ORF">NDI79_10645</name>
</gene>
<reference evidence="2 3" key="1">
    <citation type="submission" date="2022-06" db="EMBL/GenBank/DDBJ databases">
        <title>Halogeometricum sp. a new haloarchaeum isolate from saline soil.</title>
        <authorList>
            <person name="Strakova D."/>
            <person name="Galisteo C."/>
            <person name="Sanchez-Porro C."/>
            <person name="Ventosa A."/>
        </authorList>
    </citation>
    <scope>NUCLEOTIDE SEQUENCE [LARGE SCALE GENOMIC DNA]</scope>
    <source>
        <strain evidence="3">S3BR25-2</strain>
    </source>
</reference>
<keyword evidence="1" id="KW-0812">Transmembrane</keyword>
<organism evidence="2 3">
    <name type="scientific">Halogeometricum luteum</name>
    <dbReference type="NCBI Taxonomy" id="2950537"/>
    <lineage>
        <taxon>Archaea</taxon>
        <taxon>Methanobacteriati</taxon>
        <taxon>Methanobacteriota</taxon>
        <taxon>Stenosarchaea group</taxon>
        <taxon>Halobacteria</taxon>
        <taxon>Halobacteriales</taxon>
        <taxon>Haloferacaceae</taxon>
        <taxon>Halogeometricum</taxon>
    </lineage>
</organism>
<keyword evidence="1" id="KW-0472">Membrane</keyword>
<protein>
    <recommendedName>
        <fullName evidence="4">Energy-coupling factor transport system substrate-specific component</fullName>
    </recommendedName>
</protein>
<sequence>MKLRDALHISAKRQRQASRVMQALLGLMVVVGLVSRNGGVVVNALVAFAVTFLPGVLEHDYDIPMDAGLTLWLTLAVFLHGLGTVALPFVGTPYADVWWWDHLTHALSASIVAAVGYATARAFDLHSEAVSLPSRFMFVFILTFTIAFGVFWEVIEFLISLAAAAFGVGTVLTQYGLGDTMMDLLFNTLGAVVVAVWGGGQLSGVVTALTTRFDRSRV</sequence>
<dbReference type="EMBL" id="JAMQOQ010000002">
    <property type="protein sequence ID" value="MDS0294631.1"/>
    <property type="molecule type" value="Genomic_DNA"/>
</dbReference>
<evidence type="ECO:0000256" key="1">
    <source>
        <dbReference type="SAM" id="Phobius"/>
    </source>
</evidence>
<name>A0ABU2G1G6_9EURY</name>
<feature type="transmembrane region" description="Helical" evidence="1">
    <location>
        <begin position="184"/>
        <end position="209"/>
    </location>
</feature>
<feature type="transmembrane region" description="Helical" evidence="1">
    <location>
        <begin position="102"/>
        <end position="120"/>
    </location>
</feature>
<dbReference type="InterPro" id="IPR014509">
    <property type="entry name" value="YjdF-like"/>
</dbReference>
<evidence type="ECO:0000313" key="3">
    <source>
        <dbReference type="Proteomes" id="UP001254813"/>
    </source>
</evidence>
<evidence type="ECO:0000313" key="2">
    <source>
        <dbReference type="EMBL" id="MDS0294631.1"/>
    </source>
</evidence>
<dbReference type="Proteomes" id="UP001254813">
    <property type="component" value="Unassembled WGS sequence"/>
</dbReference>